<feature type="compositionally biased region" description="Acidic residues" evidence="1">
    <location>
        <begin position="650"/>
        <end position="671"/>
    </location>
</feature>
<feature type="compositionally biased region" description="Low complexity" evidence="1">
    <location>
        <begin position="1349"/>
        <end position="1366"/>
    </location>
</feature>
<feature type="compositionally biased region" description="Polar residues" evidence="1">
    <location>
        <begin position="1424"/>
        <end position="1445"/>
    </location>
</feature>
<feature type="compositionally biased region" description="Basic and acidic residues" evidence="1">
    <location>
        <begin position="1581"/>
        <end position="1596"/>
    </location>
</feature>
<feature type="compositionally biased region" description="Basic and acidic residues" evidence="1">
    <location>
        <begin position="1301"/>
        <end position="1311"/>
    </location>
</feature>
<feature type="compositionally biased region" description="Polar residues" evidence="1">
    <location>
        <begin position="86"/>
        <end position="100"/>
    </location>
</feature>
<organism evidence="2 3">
    <name type="scientific">Stachybotrys elegans</name>
    <dbReference type="NCBI Taxonomy" id="80388"/>
    <lineage>
        <taxon>Eukaryota</taxon>
        <taxon>Fungi</taxon>
        <taxon>Dikarya</taxon>
        <taxon>Ascomycota</taxon>
        <taxon>Pezizomycotina</taxon>
        <taxon>Sordariomycetes</taxon>
        <taxon>Hypocreomycetidae</taxon>
        <taxon>Hypocreales</taxon>
        <taxon>Stachybotryaceae</taxon>
        <taxon>Stachybotrys</taxon>
    </lineage>
</organism>
<gene>
    <name evidence="2" type="ORF">B0I35DRAFT_408107</name>
</gene>
<feature type="compositionally biased region" description="Basic and acidic residues" evidence="1">
    <location>
        <begin position="707"/>
        <end position="719"/>
    </location>
</feature>
<proteinExistence type="predicted"/>
<protein>
    <submittedName>
        <fullName evidence="2">Uncharacterized protein</fullName>
    </submittedName>
</protein>
<comment type="caution">
    <text evidence="2">The sequence shown here is derived from an EMBL/GenBank/DDBJ whole genome shotgun (WGS) entry which is preliminary data.</text>
</comment>
<feature type="compositionally biased region" description="Low complexity" evidence="1">
    <location>
        <begin position="1446"/>
        <end position="1457"/>
    </location>
</feature>
<feature type="compositionally biased region" description="Polar residues" evidence="1">
    <location>
        <begin position="357"/>
        <end position="367"/>
    </location>
</feature>
<feature type="compositionally biased region" description="Pro residues" evidence="1">
    <location>
        <begin position="1458"/>
        <end position="1468"/>
    </location>
</feature>
<feature type="compositionally biased region" description="Basic and acidic residues" evidence="1">
    <location>
        <begin position="596"/>
        <end position="621"/>
    </location>
</feature>
<dbReference type="GO" id="GO:0003677">
    <property type="term" value="F:DNA binding"/>
    <property type="evidence" value="ECO:0007669"/>
    <property type="project" value="InterPro"/>
</dbReference>
<dbReference type="PANTHER" id="PTHR35711">
    <property type="entry name" value="EXPRESSED PROTEIN"/>
    <property type="match status" value="1"/>
</dbReference>
<feature type="compositionally biased region" description="Low complexity" evidence="1">
    <location>
        <begin position="101"/>
        <end position="113"/>
    </location>
</feature>
<feature type="compositionally biased region" description="Basic and acidic residues" evidence="1">
    <location>
        <begin position="341"/>
        <end position="356"/>
    </location>
</feature>
<feature type="compositionally biased region" description="Basic and acidic residues" evidence="1">
    <location>
        <begin position="1214"/>
        <end position="1226"/>
    </location>
</feature>
<dbReference type="SMART" id="SM00384">
    <property type="entry name" value="AT_hook"/>
    <property type="match status" value="2"/>
</dbReference>
<feature type="region of interest" description="Disordered" evidence="1">
    <location>
        <begin position="1484"/>
        <end position="1617"/>
    </location>
</feature>
<feature type="compositionally biased region" description="Polar residues" evidence="1">
    <location>
        <begin position="1080"/>
        <end position="1095"/>
    </location>
</feature>
<reference evidence="2" key="1">
    <citation type="journal article" date="2021" name="Nat. Commun.">
        <title>Genetic determinants of endophytism in the Arabidopsis root mycobiome.</title>
        <authorList>
            <person name="Mesny F."/>
            <person name="Miyauchi S."/>
            <person name="Thiergart T."/>
            <person name="Pickel B."/>
            <person name="Atanasova L."/>
            <person name="Karlsson M."/>
            <person name="Huettel B."/>
            <person name="Barry K.W."/>
            <person name="Haridas S."/>
            <person name="Chen C."/>
            <person name="Bauer D."/>
            <person name="Andreopoulos W."/>
            <person name="Pangilinan J."/>
            <person name="LaButti K."/>
            <person name="Riley R."/>
            <person name="Lipzen A."/>
            <person name="Clum A."/>
            <person name="Drula E."/>
            <person name="Henrissat B."/>
            <person name="Kohler A."/>
            <person name="Grigoriev I.V."/>
            <person name="Martin F.M."/>
            <person name="Hacquard S."/>
        </authorList>
    </citation>
    <scope>NUCLEOTIDE SEQUENCE</scope>
    <source>
        <strain evidence="2">MPI-CAGE-CH-0235</strain>
    </source>
</reference>
<feature type="compositionally biased region" description="Low complexity" evidence="1">
    <location>
        <begin position="1264"/>
        <end position="1276"/>
    </location>
</feature>
<feature type="compositionally biased region" description="Polar residues" evidence="1">
    <location>
        <begin position="1598"/>
        <end position="1617"/>
    </location>
</feature>
<evidence type="ECO:0000313" key="2">
    <source>
        <dbReference type="EMBL" id="KAH7321113.1"/>
    </source>
</evidence>
<accession>A0A8K0WTZ9</accession>
<feature type="region of interest" description="Disordered" evidence="1">
    <location>
        <begin position="535"/>
        <end position="1238"/>
    </location>
</feature>
<feature type="compositionally biased region" description="Basic and acidic residues" evidence="1">
    <location>
        <begin position="1186"/>
        <end position="1203"/>
    </location>
</feature>
<feature type="compositionally biased region" description="Polar residues" evidence="1">
    <location>
        <begin position="905"/>
        <end position="921"/>
    </location>
</feature>
<feature type="compositionally biased region" description="Low complexity" evidence="1">
    <location>
        <begin position="990"/>
        <end position="1001"/>
    </location>
</feature>
<name>A0A8K0WTZ9_9HYPO</name>
<sequence>MGPQPTRTLHCTAPSRLSGMRSHVTWGRLLPTDATDTKFQTVKESIPAGRTCGESVLLFTTTKAMAAPPSVDIMSMSRSRSRSSSPDPLTTSPPLHSFQLSSQRATRSQRTSRFLSVDDNSPRKQTFELEVGDGNSPQKLLVTVETEGSSTAKPAARRRLFTSQSPMSVLKPRAARAVTTTVPLRDTIEEGPGDATITATTPRRRGRPPKTNGTPMPSAGTKRRAGTPGKRTPRRPRISKGAELQDAPSEASTRQTPKSARGRGRPRKNPPVEPSSELGYGTVTKSGRRRRQALIPDEVLEIADQAADVSSSENEFPVLGNHIPDYTSSIGGPLPSENDMDLIRRPEDVIESESRLRSTPPQDSFANTRDDLDAPAIADADADDDAESDIWMATLSDQATPRPARRARTASSAPPTQPQSEVGRQEEGEQQQDNGAGDYGYLAPAASDFSSDDDPMPRNNDTIAQGEDFSMIFMESIRSFHQDSRPVAEHEDFGDETNLIINNTLESLRQSVMQEEEAEVTEVLSPVPTAAEMSYQESSFAGREATPARRDTNMPPEHVLSPRLARSPRKMNSSPLRHRVLMNSARAVGDSPRLPAEAREQERQQTPPSRRESGRYNKEATDLYDDSFSEIPQTYLEAATPGKPTRNVPDDLDEDMGEQDEEMEEEEEEVEVPQTAAAAAAVNEHDYSRSTNEAAGRAQEEAYDLMDESREVESNHDIAEDADDMIAEINEHEEEEEEEAYSSENGLAIQQETINDASRDQHTEEEAEAEAGEDLIQLSEPPAPSNASMVSRSDHTRLPTPDDTPPYVETEPSEETEKDLDVAEAAPQAELQAASETGFDATREPADGSVDGPTGEPAHESPVIVISAQSEDGVDEEAALAAQIIEQQERERLSAERSAAVDITPVNQMSSPAQHSTSPEAQQEKTLRPALSPIMRAGRALQSVTSDPPSPEAVEKQLGSPFRRSASKESWSGSREGPNIRQHTANSPRQMPMPQTQPTPTGRHPEDPFGASRSSGQVGFLQALSRSLRSSVGPPRTASRASPSSVRLTHPDDEMSWIATEGPISPNLRGDNTLEEAARFSTTAASRPTLLPTQTDGAADMPDEEPEEEQQDEDEDEGDETDIWEFEARRDMPKSTRQQPFGTRVATNNRRSALPSPWTKRATQTSSLNKPSAPQPAPAPAPVRHAPKEIAPDAVPDESHVEEFSMLSQTQRNKGPEAPREPEAQREPGIGSAKPKRFDLSAFFSSPATLPGLLAQKLLPGKSPAAAGPRAAQAEPVQGEPTDAAPILPTSSMFPTVAPQKDLRPRSRSRVDLFSPVRPQSSQRGQMDEDDQSVGDETLATETRDVPKQQPQSRPAQQPQFRPSSRSRMDMLSPIRPQSLQQDTEEEEEPAHDEASTVEDDTNGGTEEQQPSSPPATAAPVQLPSISQKRNFTPNPRRTNTSFFQPSSAAPSSHAAPTPAPAVVPPSTPTRMQLTHADIERWQQETSQASEDSLHLRPLLRPLPPKNASPTKSSLRSPLKPHTPGRIVEFTSSVLSPVEQARARQERRLSQSSNISYNAPVSAPAPAPAPIRVPSLPPPRQHMDKENQRHHQHEPSDVSMTDASPLDKSNQLPPPLSQTTWTRQHWLFLDALLQLRRRRPFDEAYPRRADAYLGRTVKSHGEAMRLERWHLDCVDAFKAEIGGWDEAILVRRLFALILGEEKRTRRVPRRPTRVMFH</sequence>
<feature type="region of interest" description="Disordered" evidence="1">
    <location>
        <begin position="1260"/>
        <end position="1470"/>
    </location>
</feature>
<feature type="compositionally biased region" description="Polar residues" evidence="1">
    <location>
        <begin position="1135"/>
        <end position="1151"/>
    </location>
</feature>
<feature type="region of interest" description="Disordered" evidence="1">
    <location>
        <begin position="327"/>
        <end position="463"/>
    </location>
</feature>
<feature type="compositionally biased region" description="Low complexity" evidence="1">
    <location>
        <begin position="1034"/>
        <end position="1045"/>
    </location>
</feature>
<feature type="compositionally biased region" description="Low complexity" evidence="1">
    <location>
        <begin position="74"/>
        <end position="85"/>
    </location>
</feature>
<dbReference type="EMBL" id="JAGPNK010000005">
    <property type="protein sequence ID" value="KAH7321113.1"/>
    <property type="molecule type" value="Genomic_DNA"/>
</dbReference>
<feature type="compositionally biased region" description="Acidic residues" evidence="1">
    <location>
        <begin position="1383"/>
        <end position="1402"/>
    </location>
</feature>
<feature type="region of interest" description="Disordered" evidence="1">
    <location>
        <begin position="70"/>
        <end position="121"/>
    </location>
</feature>
<feature type="compositionally biased region" description="Low complexity" evidence="1">
    <location>
        <begin position="823"/>
        <end position="834"/>
    </location>
</feature>
<evidence type="ECO:0000256" key="1">
    <source>
        <dbReference type="SAM" id="MobiDB-lite"/>
    </source>
</evidence>
<feature type="region of interest" description="Disordered" evidence="1">
    <location>
        <begin position="171"/>
        <end position="296"/>
    </location>
</feature>
<feature type="compositionally biased region" description="Polar residues" evidence="1">
    <location>
        <begin position="1161"/>
        <end position="1170"/>
    </location>
</feature>
<evidence type="ECO:0000313" key="3">
    <source>
        <dbReference type="Proteomes" id="UP000813444"/>
    </source>
</evidence>
<dbReference type="InterPro" id="IPR017956">
    <property type="entry name" value="AT_hook_DNA-bd_motif"/>
</dbReference>
<dbReference type="OrthoDB" id="3946221at2759"/>
<feature type="compositionally biased region" description="Basic residues" evidence="1">
    <location>
        <begin position="221"/>
        <end position="238"/>
    </location>
</feature>
<dbReference type="Proteomes" id="UP000813444">
    <property type="component" value="Unassembled WGS sequence"/>
</dbReference>
<feature type="compositionally biased region" description="Acidic residues" evidence="1">
    <location>
        <begin position="1101"/>
        <end position="1125"/>
    </location>
</feature>
<feature type="compositionally biased region" description="Low complexity" evidence="1">
    <location>
        <begin position="672"/>
        <end position="682"/>
    </location>
</feature>
<dbReference type="PANTHER" id="PTHR35711:SF1">
    <property type="entry name" value="ECTODERMAL, ISOFORM F"/>
    <property type="match status" value="1"/>
</dbReference>
<keyword evidence="3" id="KW-1185">Reference proteome</keyword>
<feature type="compositionally biased region" description="Pro residues" evidence="1">
    <location>
        <begin position="1563"/>
        <end position="1580"/>
    </location>
</feature>
<feature type="compositionally biased region" description="Acidic residues" evidence="1">
    <location>
        <begin position="720"/>
        <end position="741"/>
    </location>
</feature>